<keyword evidence="1" id="KW-0812">Transmembrane</keyword>
<feature type="transmembrane region" description="Helical" evidence="1">
    <location>
        <begin position="12"/>
        <end position="31"/>
    </location>
</feature>
<protein>
    <recommendedName>
        <fullName evidence="4">PH domain-containing protein</fullName>
    </recommendedName>
</protein>
<evidence type="ECO:0000313" key="3">
    <source>
        <dbReference type="Proteomes" id="UP001595698"/>
    </source>
</evidence>
<gene>
    <name evidence="2" type="ORF">ACFOYY_42070</name>
</gene>
<organism evidence="2 3">
    <name type="scientific">Streptosporangium jomthongense</name>
    <dbReference type="NCBI Taxonomy" id="1193683"/>
    <lineage>
        <taxon>Bacteria</taxon>
        <taxon>Bacillati</taxon>
        <taxon>Actinomycetota</taxon>
        <taxon>Actinomycetes</taxon>
        <taxon>Streptosporangiales</taxon>
        <taxon>Streptosporangiaceae</taxon>
        <taxon>Streptosporangium</taxon>
    </lineage>
</organism>
<comment type="caution">
    <text evidence="2">The sequence shown here is derived from an EMBL/GenBank/DDBJ whole genome shotgun (WGS) entry which is preliminary data.</text>
</comment>
<keyword evidence="3" id="KW-1185">Reference proteome</keyword>
<keyword evidence="1" id="KW-1133">Transmembrane helix</keyword>
<name>A0ABV8FDL1_9ACTN</name>
<keyword evidence="1" id="KW-0472">Membrane</keyword>
<evidence type="ECO:0000313" key="2">
    <source>
        <dbReference type="EMBL" id="MFC3986776.1"/>
    </source>
</evidence>
<evidence type="ECO:0008006" key="4">
    <source>
        <dbReference type="Google" id="ProtNLM"/>
    </source>
</evidence>
<dbReference type="EMBL" id="JBHSBC010000067">
    <property type="protein sequence ID" value="MFC3986776.1"/>
    <property type="molecule type" value="Genomic_DNA"/>
</dbReference>
<proteinExistence type="predicted"/>
<feature type="transmembrane region" description="Helical" evidence="1">
    <location>
        <begin position="37"/>
        <end position="54"/>
    </location>
</feature>
<dbReference type="Proteomes" id="UP001595698">
    <property type="component" value="Unassembled WGS sequence"/>
</dbReference>
<sequence length="202" mass="22587">MTFSEGWQARAITWRIATTLALFALAGLASWMNRPRAWPTVITASACIWFAYWLQSNISTFTDPRHLRALRAAVKAARPKTALRYGDVLLDVSKPSWWDTTIHRITETDLADARADLLMGAQVTTVRYEVFFIRGRYTIIGLRGAHAAKAGADGELEIMPSPRMSSYRRMRAMQSAGRSGALHVTPAEIADLLHQLQQAEPM</sequence>
<dbReference type="RefSeq" id="WP_386197126.1">
    <property type="nucleotide sequence ID" value="NZ_JBHSBC010000067.1"/>
</dbReference>
<accession>A0ABV8FDL1</accession>
<evidence type="ECO:0000256" key="1">
    <source>
        <dbReference type="SAM" id="Phobius"/>
    </source>
</evidence>
<reference evidence="3" key="1">
    <citation type="journal article" date="2019" name="Int. J. Syst. Evol. Microbiol.">
        <title>The Global Catalogue of Microorganisms (GCM) 10K type strain sequencing project: providing services to taxonomists for standard genome sequencing and annotation.</title>
        <authorList>
            <consortium name="The Broad Institute Genomics Platform"/>
            <consortium name="The Broad Institute Genome Sequencing Center for Infectious Disease"/>
            <person name="Wu L."/>
            <person name="Ma J."/>
        </authorList>
    </citation>
    <scope>NUCLEOTIDE SEQUENCE [LARGE SCALE GENOMIC DNA]</scope>
    <source>
        <strain evidence="3">TBRC 7912</strain>
    </source>
</reference>